<name>A0ABW4LIH3_9BACI</name>
<dbReference type="Proteomes" id="UP001597214">
    <property type="component" value="Unassembled WGS sequence"/>
</dbReference>
<dbReference type="EMBL" id="JBHUEM010000001">
    <property type="protein sequence ID" value="MFD1734985.1"/>
    <property type="molecule type" value="Genomic_DNA"/>
</dbReference>
<feature type="region of interest" description="Disordered" evidence="2">
    <location>
        <begin position="198"/>
        <end position="221"/>
    </location>
</feature>
<accession>A0ABW4LIH3</accession>
<evidence type="ECO:0008006" key="5">
    <source>
        <dbReference type="Google" id="ProtNLM"/>
    </source>
</evidence>
<keyword evidence="1" id="KW-0175">Coiled coil</keyword>
<evidence type="ECO:0000256" key="2">
    <source>
        <dbReference type="SAM" id="MobiDB-lite"/>
    </source>
</evidence>
<dbReference type="InterPro" id="IPR003615">
    <property type="entry name" value="HNH_nuc"/>
</dbReference>
<organism evidence="3 4">
    <name type="scientific">Bacillus salitolerans</name>
    <dbReference type="NCBI Taxonomy" id="1437434"/>
    <lineage>
        <taxon>Bacteria</taxon>
        <taxon>Bacillati</taxon>
        <taxon>Bacillota</taxon>
        <taxon>Bacilli</taxon>
        <taxon>Bacillales</taxon>
        <taxon>Bacillaceae</taxon>
        <taxon>Bacillus</taxon>
    </lineage>
</organism>
<evidence type="ECO:0000313" key="3">
    <source>
        <dbReference type="EMBL" id="MFD1734985.1"/>
    </source>
</evidence>
<proteinExistence type="predicted"/>
<dbReference type="CDD" id="cd00085">
    <property type="entry name" value="HNHc"/>
    <property type="match status" value="1"/>
</dbReference>
<sequence length="328" mass="36751">MAVFYVVQSKTYKEERAGGYVWSPKVARNGASIPGYTTMSQIRKGDTILNHCNGSIISVGIAATDCYDSSKPAAFTTGVSGGWSTDGYKVNVDYLDVNPIKINDHSKWITTHHKTGGVFNVNGAVSQGKYMNHLQDEYAIYLLTALKKKQTDAKVLGVIDDALNSVIEDKESEYNDFEREAINELVEKSASIVKPTWSGVREKQDTTTSSATGREKPVRNPNRAADALLKADFLCEYEPADRTFLRKNGKPYTEPHHLIPICKYREFPYSLDVLENMVSLCSHCHNLLHYGKFEDKIPILTKIYNDRKPALDVCGLTITLDQLLSYYK</sequence>
<protein>
    <recommendedName>
        <fullName evidence="5">HNH domain-containing protein</fullName>
    </recommendedName>
</protein>
<evidence type="ECO:0000313" key="4">
    <source>
        <dbReference type="Proteomes" id="UP001597214"/>
    </source>
</evidence>
<dbReference type="RefSeq" id="WP_377926067.1">
    <property type="nucleotide sequence ID" value="NZ_JBHUEM010000001.1"/>
</dbReference>
<evidence type="ECO:0000256" key="1">
    <source>
        <dbReference type="SAM" id="Coils"/>
    </source>
</evidence>
<gene>
    <name evidence="3" type="ORF">ACFSCX_00265</name>
</gene>
<reference evidence="4" key="1">
    <citation type="journal article" date="2019" name="Int. J. Syst. Evol. Microbiol.">
        <title>The Global Catalogue of Microorganisms (GCM) 10K type strain sequencing project: providing services to taxonomists for standard genome sequencing and annotation.</title>
        <authorList>
            <consortium name="The Broad Institute Genomics Platform"/>
            <consortium name="The Broad Institute Genome Sequencing Center for Infectious Disease"/>
            <person name="Wu L."/>
            <person name="Ma J."/>
        </authorList>
    </citation>
    <scope>NUCLEOTIDE SEQUENCE [LARGE SCALE GENOMIC DNA]</scope>
    <source>
        <strain evidence="4">CCUG 49339</strain>
    </source>
</reference>
<keyword evidence="4" id="KW-1185">Reference proteome</keyword>
<comment type="caution">
    <text evidence="3">The sequence shown here is derived from an EMBL/GenBank/DDBJ whole genome shotgun (WGS) entry which is preliminary data.</text>
</comment>
<feature type="coiled-coil region" evidence="1">
    <location>
        <begin position="160"/>
        <end position="187"/>
    </location>
</feature>